<feature type="region of interest" description="Disordered" evidence="2">
    <location>
        <begin position="530"/>
        <end position="677"/>
    </location>
</feature>
<dbReference type="Proteomes" id="UP000780801">
    <property type="component" value="Unassembled WGS sequence"/>
</dbReference>
<feature type="region of interest" description="Disordered" evidence="2">
    <location>
        <begin position="309"/>
        <end position="368"/>
    </location>
</feature>
<dbReference type="SMART" id="SM00229">
    <property type="entry name" value="RasGEFN"/>
    <property type="match status" value="1"/>
</dbReference>
<protein>
    <recommendedName>
        <fullName evidence="3">N-terminal Ras-GEF domain-containing protein</fullName>
    </recommendedName>
</protein>
<evidence type="ECO:0000256" key="2">
    <source>
        <dbReference type="SAM" id="MobiDB-lite"/>
    </source>
</evidence>
<dbReference type="CDD" id="cd06224">
    <property type="entry name" value="REM"/>
    <property type="match status" value="1"/>
</dbReference>
<dbReference type="PROSITE" id="PS50212">
    <property type="entry name" value="RASGEF_NTER"/>
    <property type="match status" value="1"/>
</dbReference>
<dbReference type="SUPFAM" id="SSF48366">
    <property type="entry name" value="Ras GEF"/>
    <property type="match status" value="1"/>
</dbReference>
<proteinExistence type="predicted"/>
<dbReference type="Gene3D" id="1.20.870.10">
    <property type="entry name" value="Son of sevenless (SoS) protein Chain: S domain 1"/>
    <property type="match status" value="1"/>
</dbReference>
<feature type="compositionally biased region" description="Basic and acidic residues" evidence="2">
    <location>
        <begin position="530"/>
        <end position="544"/>
    </location>
</feature>
<keyword evidence="1" id="KW-0344">Guanine-nucleotide releasing factor</keyword>
<feature type="compositionally biased region" description="Polar residues" evidence="2">
    <location>
        <begin position="622"/>
        <end position="635"/>
    </location>
</feature>
<feature type="compositionally biased region" description="Polar residues" evidence="2">
    <location>
        <begin position="663"/>
        <end position="672"/>
    </location>
</feature>
<feature type="compositionally biased region" description="Basic residues" evidence="2">
    <location>
        <begin position="641"/>
        <end position="651"/>
    </location>
</feature>
<feature type="domain" description="N-terminal Ras-GEF" evidence="3">
    <location>
        <begin position="758"/>
        <end position="885"/>
    </location>
</feature>
<dbReference type="OrthoDB" id="546434at2759"/>
<feature type="compositionally biased region" description="Low complexity" evidence="2">
    <location>
        <begin position="580"/>
        <end position="602"/>
    </location>
</feature>
<evidence type="ECO:0000259" key="3">
    <source>
        <dbReference type="PROSITE" id="PS50212"/>
    </source>
</evidence>
<feature type="region of interest" description="Disordered" evidence="2">
    <location>
        <begin position="213"/>
        <end position="237"/>
    </location>
</feature>
<organism evidence="4 5">
    <name type="scientific">Lunasporangiospora selenospora</name>
    <dbReference type="NCBI Taxonomy" id="979761"/>
    <lineage>
        <taxon>Eukaryota</taxon>
        <taxon>Fungi</taxon>
        <taxon>Fungi incertae sedis</taxon>
        <taxon>Mucoromycota</taxon>
        <taxon>Mortierellomycotina</taxon>
        <taxon>Mortierellomycetes</taxon>
        <taxon>Mortierellales</taxon>
        <taxon>Mortierellaceae</taxon>
        <taxon>Lunasporangiospora</taxon>
    </lineage>
</organism>
<feature type="compositionally biased region" description="Pro residues" evidence="2">
    <location>
        <begin position="359"/>
        <end position="368"/>
    </location>
</feature>
<reference evidence="4" key="1">
    <citation type="journal article" date="2020" name="Fungal Divers.">
        <title>Resolving the Mortierellaceae phylogeny through synthesis of multi-gene phylogenetics and phylogenomics.</title>
        <authorList>
            <person name="Vandepol N."/>
            <person name="Liber J."/>
            <person name="Desiro A."/>
            <person name="Na H."/>
            <person name="Kennedy M."/>
            <person name="Barry K."/>
            <person name="Grigoriev I.V."/>
            <person name="Miller A.N."/>
            <person name="O'Donnell K."/>
            <person name="Stajich J.E."/>
            <person name="Bonito G."/>
        </authorList>
    </citation>
    <scope>NUCLEOTIDE SEQUENCE</scope>
    <source>
        <strain evidence="4">KOD1015</strain>
    </source>
</reference>
<evidence type="ECO:0000313" key="4">
    <source>
        <dbReference type="EMBL" id="KAF9578654.1"/>
    </source>
</evidence>
<feature type="compositionally biased region" description="Low complexity" evidence="2">
    <location>
        <begin position="487"/>
        <end position="504"/>
    </location>
</feature>
<evidence type="ECO:0000256" key="1">
    <source>
        <dbReference type="PROSITE-ProRule" id="PRU00135"/>
    </source>
</evidence>
<dbReference type="InterPro" id="IPR023578">
    <property type="entry name" value="Ras_GEF_dom_sf"/>
</dbReference>
<feature type="compositionally biased region" description="Polar residues" evidence="2">
    <location>
        <begin position="341"/>
        <end position="354"/>
    </location>
</feature>
<gene>
    <name evidence="4" type="ORF">BGW38_005445</name>
</gene>
<feature type="compositionally biased region" description="Low complexity" evidence="2">
    <location>
        <begin position="318"/>
        <end position="340"/>
    </location>
</feature>
<keyword evidence="5" id="KW-1185">Reference proteome</keyword>
<dbReference type="Pfam" id="PF00618">
    <property type="entry name" value="RasGEF_N"/>
    <property type="match status" value="1"/>
</dbReference>
<sequence length="886" mass="99667">MILSIIRKIRDLVEFGRVQHDFADSDSEEDAVVQDEAVKKNLYSTLLFHANGLVTLLGEFLESVSSIQRLVGSIKSKANDLETKALPRPPSEQVVPELIPESTPSVGSFLIDEPRPVKHLDPAMIRKLKRKTPFKAMAEKVRRSFSDFAKKSTHSLLTIFPPLGDGTNEGFHWDSYSDGVYDSEEWQTTEMSSSHIGFEDSFVRSALATPISPSTVSEKRRRGHHRRLSSKDSSGLPDQYWPGSIKLGQLDEMIGPARPAPPHPLSALSYDMNRDMFQDRIVDPRLYSTNTRLSSESRRESVQLGLEMHDTKRRDSVQTQAFTTASSSSSLLTPTRPFSTVSSGSDSYSPSRNNYKVRPPLPPAVLPSLPPSPTQSFFMAEEMMQETTSLQRKAANRTSLYLATRHSPPYQHAPLILDSPFTRQTIIRMGSDRNRYSVRMPSDDVAREPSITMTTRSFPASFWRRRSMNDNVERGWNLMRRRGSLVSATSGPSNPSSLSTPLSPEFDKQSKASVTLSSFEFAVPLFPRENSVRESRQSLEEGRGSTRPSLSMELSGNRRHSCPLSSSAEMALDEALSRRQSLSSQHTAAAATAQSSRSQDSTEQGPKRAVMESTPLPMTMADPSSMTDSLETMSSPLRPRLPPKAHSHSHYQRLEGGHGGSADVNSPETQAQDAALVARRPVSTSRFGDMKRAWEILNLDVKRVNQYSHLRAYARAYTQQNNHWALNHPNALQSSTSPQVLHICQNGVDVLVMEMFTDHLQVVAGQLDKLIERLADENAQDGEYVSCFLLSHSFFIDSEDLLDRLIARFHIQPRQGEILYFQKWHTVIQCKVLCVLHRWIQLQYEDFELNPNLLKTVKKFLEVDVRRCGFANEAEYIQENISIKTK</sequence>
<feature type="region of interest" description="Disordered" evidence="2">
    <location>
        <begin position="485"/>
        <end position="505"/>
    </location>
</feature>
<dbReference type="AlphaFoldDB" id="A0A9P6FNR9"/>
<accession>A0A9P6FNR9</accession>
<comment type="caution">
    <text evidence="4">The sequence shown here is derived from an EMBL/GenBank/DDBJ whole genome shotgun (WGS) entry which is preliminary data.</text>
</comment>
<evidence type="ECO:0000313" key="5">
    <source>
        <dbReference type="Proteomes" id="UP000780801"/>
    </source>
</evidence>
<dbReference type="InterPro" id="IPR000651">
    <property type="entry name" value="Ras-like_Gua-exchang_fac_N"/>
</dbReference>
<dbReference type="EMBL" id="JAABOA010003452">
    <property type="protein sequence ID" value="KAF9578654.1"/>
    <property type="molecule type" value="Genomic_DNA"/>
</dbReference>
<name>A0A9P6FNR9_9FUNG</name>
<feature type="compositionally biased region" description="Basic residues" evidence="2">
    <location>
        <begin position="219"/>
        <end position="228"/>
    </location>
</feature>
<dbReference type="GO" id="GO:0005085">
    <property type="term" value="F:guanyl-nucleotide exchange factor activity"/>
    <property type="evidence" value="ECO:0007669"/>
    <property type="project" value="UniProtKB-KW"/>
</dbReference>